<evidence type="ECO:0000313" key="2">
    <source>
        <dbReference type="EMBL" id="GHO87220.1"/>
    </source>
</evidence>
<sequence>MALGLIPLGFILAAIICLGIRRSLRYFSPQGLQAVAQCRSFNSYLHSLQRNNSIKNSAMQQKQDIFTRYLPYATSFGWGNSWIRKFQQLGITSLPHGSWASINLQPII</sequence>
<name>A0ABQ3VM95_9CHLR</name>
<proteinExistence type="predicted"/>
<reference evidence="2 3" key="1">
    <citation type="journal article" date="2021" name="Int. J. Syst. Evol. Microbiol.">
        <title>Reticulibacter mediterranei gen. nov., sp. nov., within the new family Reticulibacteraceae fam. nov., and Ktedonospora formicarum gen. nov., sp. nov., Ktedonobacter robiniae sp. nov., Dictyobacter formicarum sp. nov. and Dictyobacter arantiisoli sp. nov., belonging to the class Ktedonobacteria.</title>
        <authorList>
            <person name="Yabe S."/>
            <person name="Zheng Y."/>
            <person name="Wang C.M."/>
            <person name="Sakai Y."/>
            <person name="Abe K."/>
            <person name="Yokota A."/>
            <person name="Donadio S."/>
            <person name="Cavaletti L."/>
            <person name="Monciardini P."/>
        </authorList>
    </citation>
    <scope>NUCLEOTIDE SEQUENCE [LARGE SCALE GENOMIC DNA]</scope>
    <source>
        <strain evidence="2 3">SOSP1-9</strain>
    </source>
</reference>
<dbReference type="EMBL" id="BNJJ01000016">
    <property type="protein sequence ID" value="GHO87220.1"/>
    <property type="molecule type" value="Genomic_DNA"/>
</dbReference>
<evidence type="ECO:0000313" key="3">
    <source>
        <dbReference type="Proteomes" id="UP000635565"/>
    </source>
</evidence>
<accession>A0ABQ3VM95</accession>
<evidence type="ECO:0000259" key="1">
    <source>
        <dbReference type="Pfam" id="PF20990"/>
    </source>
</evidence>
<feature type="domain" description="Predicted membrane protein YciQ-like C-terminal" evidence="1">
    <location>
        <begin position="5"/>
        <end position="86"/>
    </location>
</feature>
<dbReference type="Pfam" id="PF20990">
    <property type="entry name" value="DUF2207_C"/>
    <property type="match status" value="1"/>
</dbReference>
<protein>
    <recommendedName>
        <fullName evidence="1">Predicted membrane protein YciQ-like C-terminal domain-containing protein</fullName>
    </recommendedName>
</protein>
<dbReference type="RefSeq" id="WP_201364796.1">
    <property type="nucleotide sequence ID" value="NZ_BNJJ01000016.1"/>
</dbReference>
<keyword evidence="3" id="KW-1185">Reference proteome</keyword>
<dbReference type="Proteomes" id="UP000635565">
    <property type="component" value="Unassembled WGS sequence"/>
</dbReference>
<gene>
    <name evidence="2" type="ORF">KSZ_52260</name>
</gene>
<dbReference type="InterPro" id="IPR048389">
    <property type="entry name" value="YciQ-like_C"/>
</dbReference>
<comment type="caution">
    <text evidence="2">The sequence shown here is derived from an EMBL/GenBank/DDBJ whole genome shotgun (WGS) entry which is preliminary data.</text>
</comment>
<organism evidence="2 3">
    <name type="scientific">Dictyobacter formicarum</name>
    <dbReference type="NCBI Taxonomy" id="2778368"/>
    <lineage>
        <taxon>Bacteria</taxon>
        <taxon>Bacillati</taxon>
        <taxon>Chloroflexota</taxon>
        <taxon>Ktedonobacteria</taxon>
        <taxon>Ktedonobacterales</taxon>
        <taxon>Dictyobacteraceae</taxon>
        <taxon>Dictyobacter</taxon>
    </lineage>
</organism>